<gene>
    <name evidence="2" type="ORF">BLX24_21675</name>
</gene>
<dbReference type="PANTHER" id="PTHR34107:SF6">
    <property type="entry name" value="SLR0981 PROTEIN"/>
    <property type="match status" value="1"/>
</dbReference>
<protein>
    <recommendedName>
        <fullName evidence="1">Putative restriction endonuclease domain-containing protein</fullName>
    </recommendedName>
</protein>
<dbReference type="InterPro" id="IPR011335">
    <property type="entry name" value="Restrct_endonuc-II-like"/>
</dbReference>
<organism evidence="2 3">
    <name type="scientific">Arsenicibacter rosenii</name>
    <dbReference type="NCBI Taxonomy" id="1750698"/>
    <lineage>
        <taxon>Bacteria</taxon>
        <taxon>Pseudomonadati</taxon>
        <taxon>Bacteroidota</taxon>
        <taxon>Cytophagia</taxon>
        <taxon>Cytophagales</taxon>
        <taxon>Spirosomataceae</taxon>
        <taxon>Arsenicibacter</taxon>
    </lineage>
</organism>
<name>A0A1S2VEB1_9BACT</name>
<keyword evidence="3" id="KW-1185">Reference proteome</keyword>
<evidence type="ECO:0000313" key="2">
    <source>
        <dbReference type="EMBL" id="OIN57049.1"/>
    </source>
</evidence>
<dbReference type="PANTHER" id="PTHR34107">
    <property type="entry name" value="SLL0198 PROTEIN-RELATED"/>
    <property type="match status" value="1"/>
</dbReference>
<evidence type="ECO:0000259" key="1">
    <source>
        <dbReference type="Pfam" id="PF05685"/>
    </source>
</evidence>
<accession>A0A1S2VEB1</accession>
<dbReference type="Pfam" id="PF05685">
    <property type="entry name" value="Uma2"/>
    <property type="match status" value="1"/>
</dbReference>
<dbReference type="EMBL" id="MORL01000016">
    <property type="protein sequence ID" value="OIN57049.1"/>
    <property type="molecule type" value="Genomic_DNA"/>
</dbReference>
<feature type="domain" description="Putative restriction endonuclease" evidence="1">
    <location>
        <begin position="4"/>
        <end position="175"/>
    </location>
</feature>
<evidence type="ECO:0000313" key="3">
    <source>
        <dbReference type="Proteomes" id="UP000181790"/>
    </source>
</evidence>
<dbReference type="InterPro" id="IPR012296">
    <property type="entry name" value="Nuclease_put_TT1808"/>
</dbReference>
<dbReference type="Gene3D" id="3.90.1570.10">
    <property type="entry name" value="tt1808, chain A"/>
    <property type="match status" value="1"/>
</dbReference>
<dbReference type="AlphaFoldDB" id="A0A1S2VEB1"/>
<dbReference type="SUPFAM" id="SSF52980">
    <property type="entry name" value="Restriction endonuclease-like"/>
    <property type="match status" value="1"/>
</dbReference>
<comment type="caution">
    <text evidence="2">The sequence shown here is derived from an EMBL/GenBank/DDBJ whole genome shotgun (WGS) entry which is preliminary data.</text>
</comment>
<dbReference type="Proteomes" id="UP000181790">
    <property type="component" value="Unassembled WGS sequence"/>
</dbReference>
<proteinExistence type="predicted"/>
<dbReference type="CDD" id="cd06260">
    <property type="entry name" value="DUF820-like"/>
    <property type="match status" value="1"/>
</dbReference>
<dbReference type="InterPro" id="IPR008538">
    <property type="entry name" value="Uma2"/>
</dbReference>
<reference evidence="2 3" key="1">
    <citation type="submission" date="2016-10" db="EMBL/GenBank/DDBJ databases">
        <title>Arsenicibacter rosenii gen. nov., sp. nov., an efficient arsenic-methylating bacterium isolated from an arsenic-contaminated paddy soil.</title>
        <authorList>
            <person name="Huang K."/>
        </authorList>
    </citation>
    <scope>NUCLEOTIDE SEQUENCE [LARGE SCALE GENOMIC DNA]</scope>
    <source>
        <strain evidence="2 3">SM-1</strain>
    </source>
</reference>
<sequence length="179" mass="20308">MTDDEFYYFCQDNADYKFERDALGNIDILGPTGGETGERNSELNAELGLWNRKDRTGFVYDSSTGFRLPNGATRSPDVAWVSADRRNALTAEERKKFPPLCPDFLVELLSESDSLTEGRKKMLEYMDNGCLLGWLIYPKTETAYIYRKDGSVSVVQGFDNHLSGEDILPDFSFDLSLLR</sequence>